<reference evidence="2 3" key="1">
    <citation type="submission" date="2019-02" db="EMBL/GenBank/DDBJ databases">
        <title>Deep-cultivation of Planctomycetes and their phenomic and genomic characterization uncovers novel biology.</title>
        <authorList>
            <person name="Wiegand S."/>
            <person name="Jogler M."/>
            <person name="Boedeker C."/>
            <person name="Pinto D."/>
            <person name="Vollmers J."/>
            <person name="Rivas-Marin E."/>
            <person name="Kohn T."/>
            <person name="Peeters S.H."/>
            <person name="Heuer A."/>
            <person name="Rast P."/>
            <person name="Oberbeckmann S."/>
            <person name="Bunk B."/>
            <person name="Jeske O."/>
            <person name="Meyerdierks A."/>
            <person name="Storesund J.E."/>
            <person name="Kallscheuer N."/>
            <person name="Luecker S."/>
            <person name="Lage O.M."/>
            <person name="Pohl T."/>
            <person name="Merkel B.J."/>
            <person name="Hornburger P."/>
            <person name="Mueller R.-W."/>
            <person name="Bruemmer F."/>
            <person name="Labrenz M."/>
            <person name="Spormann A.M."/>
            <person name="Op den Camp H."/>
            <person name="Overmann J."/>
            <person name="Amann R."/>
            <person name="Jetten M.S.M."/>
            <person name="Mascher T."/>
            <person name="Medema M.H."/>
            <person name="Devos D.P."/>
            <person name="Kaster A.-K."/>
            <person name="Ovreas L."/>
            <person name="Rohde M."/>
            <person name="Galperin M.Y."/>
            <person name="Jogler C."/>
        </authorList>
    </citation>
    <scope>NUCLEOTIDE SEQUENCE [LARGE SCALE GENOMIC DNA]</scope>
    <source>
        <strain evidence="2 3">Pan181</strain>
    </source>
</reference>
<gene>
    <name evidence="2" type="ORF">Pan181_29360</name>
</gene>
<dbReference type="AlphaFoldDB" id="A0A518APS8"/>
<accession>A0A518APS8</accession>
<name>A0A518APS8_9BACT</name>
<feature type="coiled-coil region" evidence="1">
    <location>
        <begin position="400"/>
        <end position="434"/>
    </location>
</feature>
<keyword evidence="1" id="KW-0175">Coiled coil</keyword>
<sequence length="652" mass="73454">MNDSMLLFDEPDDVLRPAEDRQAPLLWVRRLVVVERLAPDAEPIRDVEFRRGLNIVATARPEALTDGPVGHNVGKTLLTRLLRYCLGEQHFAREAVRPAIARVLPSAHVVCEVIIDGECWIVARPIGGDRSSASQCLRADSWKAIVQEGAETERYATFLDAIEQATVSRFGDTSLPHVNRPIRWLDVLAWMSRDQYCRYRHPLEWRSTWTESGTADLHNEDASVVIRLLMDLLDDEESRLIQQHKQLLKDKNDKAAEVSRLEQHLSQTRRFLKERLHVDTDTLADDLFGEIARGQAEGTKTGLQRQLKNLDDDADWNDFLDEVEAARLAVAKKEQEIATRLGDRQVAEGELKQHETASSDELAASLADFANPCPLPATGCPLKNPAQQPGTIDPWRKSRIEQATQHLQSLDQEIASLNDQKTALIAQRDELNTHSSQRQAERRRQEQQLRSQLSVVEALIIEAEDYVTSHRKLQTATGGLARLERQLEQSRESHHSARNQVAQRRSLLNVHFNRALQALVAVNVKGDVSLDMRGLHLSFGENESALGEALATSETVLSLDIACLSAAIGGLGFLPRFTIHDSPREADLESHIYARLFVYLKSLEDAFGTSEPSFQYIVTTTTPPPTELEQLPYLRLVLDGRENDGLLLRRRF</sequence>
<dbReference type="EMBL" id="CP036278">
    <property type="protein sequence ID" value="QDU56726.1"/>
    <property type="molecule type" value="Genomic_DNA"/>
</dbReference>
<keyword evidence="3" id="KW-1185">Reference proteome</keyword>
<protein>
    <recommendedName>
        <fullName evidence="4">Chromosome partition protein Smc</fullName>
    </recommendedName>
</protein>
<evidence type="ECO:0000313" key="3">
    <source>
        <dbReference type="Proteomes" id="UP000315750"/>
    </source>
</evidence>
<organism evidence="2 3">
    <name type="scientific">Aeoliella mucimassa</name>
    <dbReference type="NCBI Taxonomy" id="2527972"/>
    <lineage>
        <taxon>Bacteria</taxon>
        <taxon>Pseudomonadati</taxon>
        <taxon>Planctomycetota</taxon>
        <taxon>Planctomycetia</taxon>
        <taxon>Pirellulales</taxon>
        <taxon>Lacipirellulaceae</taxon>
        <taxon>Aeoliella</taxon>
    </lineage>
</organism>
<evidence type="ECO:0000313" key="2">
    <source>
        <dbReference type="EMBL" id="QDU56726.1"/>
    </source>
</evidence>
<dbReference type="Proteomes" id="UP000315750">
    <property type="component" value="Chromosome"/>
</dbReference>
<feature type="coiled-coil region" evidence="1">
    <location>
        <begin position="473"/>
        <end position="500"/>
    </location>
</feature>
<proteinExistence type="predicted"/>
<evidence type="ECO:0000256" key="1">
    <source>
        <dbReference type="SAM" id="Coils"/>
    </source>
</evidence>
<evidence type="ECO:0008006" key="4">
    <source>
        <dbReference type="Google" id="ProtNLM"/>
    </source>
</evidence>
<dbReference type="KEGG" id="amuc:Pan181_29360"/>